<evidence type="ECO:0000313" key="4">
    <source>
        <dbReference type="EMBL" id="CAD9638861.1"/>
    </source>
</evidence>
<feature type="transmembrane region" description="Helical" evidence="2">
    <location>
        <begin position="790"/>
        <end position="814"/>
    </location>
</feature>
<sequence>MATTATYLTSSIEVVEQIQKSTDVVLTMSGSTTDSALEHINKVASNMTGVEDIKAQVMDAIRTVVHHLMDKITPLINKFLELMRPALDKMQEWLTTFGGKIQAHLEEFGATMDKAQKMFDQVMAQASPAAGLNADVMVYNTFTLFDSDNSGEVQAGDLQEVSGIFGIPALSGDKPKQLVKKYDADGGGGLDEEEFANFVEDPAIPGIMAVVLRKYAKTLATIGGQVKAAKKRDEVAVATVNYLTLVCAKNHTRVEWIAQAFTNGSLPLKFTSSVLKELAQNQDNPNAMGSVDVGADVVGAMLELGPDHIVKMMKLVGSAAWWDSEGFDVDEMPSTLASLAGWLAASDTGKQVLEDGLGLDDGGSKDDLVSAAYRVGKEQSRKFSSDKAGGHAEDAAALYASQCAQVLRDRLLGGTAAAAAGRDEEGASAIKGGKMALPATLEFARWLSFNATSTSNLRNNEAAEYMGTTSSALQAFATEVNGMVSKTQNLLNLISTYASPHGVDRLVNQSLEFVKDATEDVVIVCEDYVDSRFAALECELNIGTCNATLASPDWVKHGIQDLNLELTGAFAFITDTLHDLKVVLPPALKNMKYARKEVTSLSHGLSSVMTVLGLKAPPLFAQLSEIVKTVWVAYYVLFFTLTVAMLLYGFWASGWFGGPQVHDDDGGYQAPTGVVGRLRAVRGACCACFSKCGDTALCFWSAIILMEILVLVLFLITIAVCILGGVKAFLAAGCSQVYILGDNTICTTAMVMLRTFLKTFDVGGVDVSDLCTTEKLMTCQVIKEEAMAGLLLAIFGAVVATLLSMQMVVEMAILHERAYYSRKSLALAKEK</sequence>
<feature type="domain" description="EF-hand" evidence="3">
    <location>
        <begin position="170"/>
        <end position="205"/>
    </location>
</feature>
<keyword evidence="2" id="KW-0472">Membrane</keyword>
<dbReference type="PROSITE" id="PS50222">
    <property type="entry name" value="EF_HAND_2"/>
    <property type="match status" value="1"/>
</dbReference>
<dbReference type="PROSITE" id="PS00018">
    <property type="entry name" value="EF_HAND_1"/>
    <property type="match status" value="1"/>
</dbReference>
<gene>
    <name evidence="4" type="ORF">BRAN1462_LOCUS56683</name>
</gene>
<accession>A0A7S2QCG5</accession>
<dbReference type="InterPro" id="IPR011992">
    <property type="entry name" value="EF-hand-dom_pair"/>
</dbReference>
<feature type="transmembrane region" description="Helical" evidence="2">
    <location>
        <begin position="699"/>
        <end position="725"/>
    </location>
</feature>
<dbReference type="SUPFAM" id="SSF47473">
    <property type="entry name" value="EF-hand"/>
    <property type="match status" value="1"/>
</dbReference>
<proteinExistence type="predicted"/>
<dbReference type="AlphaFoldDB" id="A0A7S2QCG5"/>
<evidence type="ECO:0000256" key="1">
    <source>
        <dbReference type="ARBA" id="ARBA00022837"/>
    </source>
</evidence>
<dbReference type="InterPro" id="IPR018247">
    <property type="entry name" value="EF_Hand_1_Ca_BS"/>
</dbReference>
<dbReference type="InterPro" id="IPR002048">
    <property type="entry name" value="EF_hand_dom"/>
</dbReference>
<feature type="transmembrane region" description="Helical" evidence="2">
    <location>
        <begin position="632"/>
        <end position="651"/>
    </location>
</feature>
<dbReference type="Gene3D" id="1.10.238.10">
    <property type="entry name" value="EF-hand"/>
    <property type="match status" value="1"/>
</dbReference>
<dbReference type="EMBL" id="HBGW01089335">
    <property type="protein sequence ID" value="CAD9638861.1"/>
    <property type="molecule type" value="Transcribed_RNA"/>
</dbReference>
<reference evidence="4" key="1">
    <citation type="submission" date="2021-01" db="EMBL/GenBank/DDBJ databases">
        <authorList>
            <person name="Corre E."/>
            <person name="Pelletier E."/>
            <person name="Niang G."/>
            <person name="Scheremetjew M."/>
            <person name="Finn R."/>
            <person name="Kale V."/>
            <person name="Holt S."/>
            <person name="Cochrane G."/>
            <person name="Meng A."/>
            <person name="Brown T."/>
            <person name="Cohen L."/>
        </authorList>
    </citation>
    <scope>NUCLEOTIDE SEQUENCE</scope>
    <source>
        <strain evidence="4">RCC3387</strain>
    </source>
</reference>
<evidence type="ECO:0000259" key="3">
    <source>
        <dbReference type="PROSITE" id="PS50222"/>
    </source>
</evidence>
<organism evidence="4">
    <name type="scientific">Zooxanthella nutricula</name>
    <dbReference type="NCBI Taxonomy" id="1333877"/>
    <lineage>
        <taxon>Eukaryota</taxon>
        <taxon>Sar</taxon>
        <taxon>Alveolata</taxon>
        <taxon>Dinophyceae</taxon>
        <taxon>Peridiniales</taxon>
        <taxon>Peridiniales incertae sedis</taxon>
        <taxon>Zooxanthella</taxon>
    </lineage>
</organism>
<dbReference type="GO" id="GO:0005509">
    <property type="term" value="F:calcium ion binding"/>
    <property type="evidence" value="ECO:0007669"/>
    <property type="project" value="InterPro"/>
</dbReference>
<keyword evidence="2" id="KW-0812">Transmembrane</keyword>
<protein>
    <recommendedName>
        <fullName evidence="3">EF-hand domain-containing protein</fullName>
    </recommendedName>
</protein>
<feature type="transmembrane region" description="Helical" evidence="2">
    <location>
        <begin position="601"/>
        <end position="620"/>
    </location>
</feature>
<dbReference type="CDD" id="cd00051">
    <property type="entry name" value="EFh"/>
    <property type="match status" value="1"/>
</dbReference>
<keyword evidence="2" id="KW-1133">Transmembrane helix</keyword>
<name>A0A7S2QCG5_9DINO</name>
<keyword evidence="1" id="KW-0106">Calcium</keyword>
<evidence type="ECO:0000256" key="2">
    <source>
        <dbReference type="SAM" id="Phobius"/>
    </source>
</evidence>